<accession>D2J4N9</accession>
<evidence type="ECO:0000259" key="1">
    <source>
        <dbReference type="Pfam" id="PF04838"/>
    </source>
</evidence>
<feature type="domain" description="Baculoviridae late expression factor 5 N-terminal" evidence="1">
    <location>
        <begin position="18"/>
        <end position="169"/>
    </location>
</feature>
<dbReference type="EMBL" id="GQ884143">
    <property type="protein sequence ID" value="ACZ63558.1"/>
    <property type="molecule type" value="Genomic_DNA"/>
</dbReference>
<dbReference type="GO" id="GO:0006355">
    <property type="term" value="P:regulation of DNA-templated transcription"/>
    <property type="evidence" value="ECO:0007669"/>
    <property type="project" value="InterPro"/>
</dbReference>
<dbReference type="RefSeq" id="YP_003429396.1">
    <property type="nucleotide sequence ID" value="NC_013797.1"/>
</dbReference>
<sequence length="245" mass="28328">MSFDQRPVVVQNGPTTLHLFKVFSKFRQENNYDGLVEYLITNYPQNVKNRTFNFNNTGHVFHMLYAYVPSPSNKERKQIRLDCIEKLLQNTKNDFKLYEDLIDLMGGGQNKYKCPCELISSRLNDNIVYNEHLKNKNFDTKPCKLKKEPIDAILFKYSINWKNSLNKKRITSGVGKKKSGEKCDTDKIVVVDKNAITTPSLLSCINGYTIKQCEHVYIVEERQLRAGDEAVSFVKYCKICGCITK</sequence>
<proteinExistence type="predicted"/>
<dbReference type="Proteomes" id="UP000202544">
    <property type="component" value="Segment"/>
</dbReference>
<reference evidence="3 4" key="2">
    <citation type="journal article" date="2012" name="J. Virol.">
        <title>The Genome of Pieris rapae Granulovirus.</title>
        <authorList>
            <person name="Zhang B.Q."/>
            <person name="Cheng R.L."/>
            <person name="Wang X.F."/>
            <person name="Zhang C.X."/>
        </authorList>
    </citation>
    <scope>NUCLEOTIDE SEQUENCE [LARGE SCALE GENOMIC DNA]</scope>
    <source>
        <strain evidence="3">Wuhan</strain>
    </source>
</reference>
<dbReference type="InterPro" id="IPR006923">
    <property type="entry name" value="Baculo_LEF5_N"/>
</dbReference>
<reference evidence="3 4" key="1">
    <citation type="journal article" date="2011" name="J. Proteome Res.">
        <title>ODV-associated proteins of the Pieris rapae granulovirus.</title>
        <authorList>
            <person name="Wang X.F."/>
            <person name="Zhang B.Q."/>
            <person name="Xu H.J."/>
            <person name="Cui Y.J."/>
            <person name="Xu Y.P."/>
            <person name="Zhang M.J."/>
            <person name="Han Y.S."/>
            <person name="Lee Y.S."/>
            <person name="Bao Y.Y."/>
            <person name="Zhang C.X."/>
        </authorList>
    </citation>
    <scope>NUCLEOTIDE SEQUENCE [LARGE SCALE GENOMIC DNA]</scope>
    <source>
        <strain evidence="3">Wuhan</strain>
    </source>
</reference>
<dbReference type="GeneID" id="11107079"/>
<evidence type="ECO:0000313" key="4">
    <source>
        <dbReference type="Proteomes" id="UP000202544"/>
    </source>
</evidence>
<dbReference type="Pfam" id="PF04838">
    <property type="entry name" value="Baculo_LEF5"/>
    <property type="match status" value="1"/>
</dbReference>
<evidence type="ECO:0000259" key="2">
    <source>
        <dbReference type="Pfam" id="PF11792"/>
    </source>
</evidence>
<dbReference type="KEGG" id="vg:11107079"/>
<feature type="domain" description="Baculoviridae late expression factor 5 C-terminal" evidence="2">
    <location>
        <begin position="204"/>
        <end position="242"/>
    </location>
</feature>
<dbReference type="OrthoDB" id="12882at10239"/>
<evidence type="ECO:0000313" key="3">
    <source>
        <dbReference type="EMBL" id="ACZ63558.1"/>
    </source>
</evidence>
<organism evidence="3 4">
    <name type="scientific">Pieris rapae granulovirus Wuhan</name>
    <dbReference type="NCBI Taxonomy" id="2848030"/>
    <lineage>
        <taxon>Viruses</taxon>
        <taxon>Viruses incertae sedis</taxon>
        <taxon>Naldaviricetes</taxon>
        <taxon>Lefavirales</taxon>
        <taxon>Baculoviridae</taxon>
        <taxon>Betabaculovirus</taxon>
        <taxon>Betabaculovirus arrapae</taxon>
    </lineage>
</organism>
<name>D2J4N9_9BBAC</name>
<dbReference type="InterPro" id="IPR021758">
    <property type="entry name" value="Baculo_LEF5_C"/>
</dbReference>
<dbReference type="Pfam" id="PF11792">
    <property type="entry name" value="Baculo_LEF5_C"/>
    <property type="match status" value="1"/>
</dbReference>
<keyword evidence="4" id="KW-1185">Reference proteome</keyword>
<protein>
    <submittedName>
        <fullName evidence="3">LEF-5</fullName>
    </submittedName>
</protein>